<keyword evidence="1" id="KW-0464">Manganese</keyword>
<keyword evidence="5" id="KW-1185">Reference proteome</keyword>
<dbReference type="EC" id="3.1.3.16" evidence="1"/>
<dbReference type="AlphaFoldDB" id="A0A507DFJ9"/>
<dbReference type="SMART" id="SM00331">
    <property type="entry name" value="PP2C_SIG"/>
    <property type="match status" value="1"/>
</dbReference>
<protein>
    <recommendedName>
        <fullName evidence="1">Protein phosphatase</fullName>
        <ecNumber evidence="1">3.1.3.16</ecNumber>
    </recommendedName>
</protein>
<feature type="domain" description="PPM-type phosphatase" evidence="2">
    <location>
        <begin position="212"/>
        <end position="476"/>
    </location>
</feature>
<comment type="caution">
    <text evidence="4">The sequence shown here is derived from an EMBL/GenBank/DDBJ whole genome shotgun (WGS) entry which is preliminary data.</text>
</comment>
<dbReference type="SMART" id="SM00332">
    <property type="entry name" value="PP2Cc"/>
    <property type="match status" value="1"/>
</dbReference>
<comment type="catalytic activity">
    <reaction evidence="1">
        <text>O-phospho-L-threonyl-[protein] + H2O = L-threonyl-[protein] + phosphate</text>
        <dbReference type="Rhea" id="RHEA:47004"/>
        <dbReference type="Rhea" id="RHEA-COMP:11060"/>
        <dbReference type="Rhea" id="RHEA-COMP:11605"/>
        <dbReference type="ChEBI" id="CHEBI:15377"/>
        <dbReference type="ChEBI" id="CHEBI:30013"/>
        <dbReference type="ChEBI" id="CHEBI:43474"/>
        <dbReference type="ChEBI" id="CHEBI:61977"/>
        <dbReference type="EC" id="3.1.3.16"/>
    </reaction>
</comment>
<reference evidence="5 6" key="1">
    <citation type="journal article" date="2019" name="Sci. Rep.">
        <title>Comparative genomics of chytrid fungi reveal insights into the obligate biotrophic and pathogenic lifestyle of Synchytrium endobioticum.</title>
        <authorList>
            <person name="van de Vossenberg B.T.L.H."/>
            <person name="Warris S."/>
            <person name="Nguyen H.D.T."/>
            <person name="van Gent-Pelzer M.P.E."/>
            <person name="Joly D.L."/>
            <person name="van de Geest H.C."/>
            <person name="Bonants P.J.M."/>
            <person name="Smith D.S."/>
            <person name="Levesque C.A."/>
            <person name="van der Lee T.A.J."/>
        </authorList>
    </citation>
    <scope>NUCLEOTIDE SEQUENCE [LARGE SCALE GENOMIC DNA]</scope>
    <source>
        <strain evidence="3 6">LEV6574</strain>
        <strain evidence="4 5">MB42</strain>
    </source>
</reference>
<dbReference type="InterPro" id="IPR001932">
    <property type="entry name" value="PPM-type_phosphatase-like_dom"/>
</dbReference>
<evidence type="ECO:0000313" key="6">
    <source>
        <dbReference type="Proteomes" id="UP000320475"/>
    </source>
</evidence>
<comment type="cofactor">
    <cofactor evidence="1">
        <name>Mg(2+)</name>
        <dbReference type="ChEBI" id="CHEBI:18420"/>
    </cofactor>
</comment>
<dbReference type="InterPro" id="IPR039123">
    <property type="entry name" value="PPTC7"/>
</dbReference>
<dbReference type="Gene3D" id="3.60.40.10">
    <property type="entry name" value="PPM-type phosphatase domain"/>
    <property type="match status" value="1"/>
</dbReference>
<dbReference type="Proteomes" id="UP000317494">
    <property type="component" value="Unassembled WGS sequence"/>
</dbReference>
<dbReference type="SUPFAM" id="SSF81606">
    <property type="entry name" value="PP2C-like"/>
    <property type="match status" value="1"/>
</dbReference>
<dbReference type="Pfam" id="PF13672">
    <property type="entry name" value="PP2C_2"/>
    <property type="match status" value="1"/>
</dbReference>
<evidence type="ECO:0000313" key="3">
    <source>
        <dbReference type="EMBL" id="TPX43659.1"/>
    </source>
</evidence>
<evidence type="ECO:0000313" key="5">
    <source>
        <dbReference type="Proteomes" id="UP000317494"/>
    </source>
</evidence>
<dbReference type="OrthoDB" id="60843at2759"/>
<evidence type="ECO:0000259" key="2">
    <source>
        <dbReference type="PROSITE" id="PS51746"/>
    </source>
</evidence>
<evidence type="ECO:0000256" key="1">
    <source>
        <dbReference type="RuleBase" id="RU366020"/>
    </source>
</evidence>
<name>A0A507DFJ9_9FUNG</name>
<dbReference type="EMBL" id="QEAN01000069">
    <property type="protein sequence ID" value="TPX50316.1"/>
    <property type="molecule type" value="Genomic_DNA"/>
</dbReference>
<proteinExistence type="inferred from homology"/>
<dbReference type="PANTHER" id="PTHR12320">
    <property type="entry name" value="PROTEIN PHOSPHATASE 2C"/>
    <property type="match status" value="1"/>
</dbReference>
<dbReference type="PROSITE" id="PS51746">
    <property type="entry name" value="PPM_2"/>
    <property type="match status" value="1"/>
</dbReference>
<dbReference type="Proteomes" id="UP000320475">
    <property type="component" value="Unassembled WGS sequence"/>
</dbReference>
<dbReference type="EMBL" id="QEAM01000213">
    <property type="protein sequence ID" value="TPX43659.1"/>
    <property type="molecule type" value="Genomic_DNA"/>
</dbReference>
<accession>A0A507DFJ9</accession>
<keyword evidence="1" id="KW-0460">Magnesium</keyword>
<comment type="similarity">
    <text evidence="1">Belongs to the PP2C family.</text>
</comment>
<dbReference type="GO" id="GO:0004722">
    <property type="term" value="F:protein serine/threonine phosphatase activity"/>
    <property type="evidence" value="ECO:0007669"/>
    <property type="project" value="UniProtKB-EC"/>
</dbReference>
<gene>
    <name evidence="3" type="ORF">SeLEV6574_g04926</name>
    <name evidence="4" type="ORF">SeMB42_g02301</name>
</gene>
<dbReference type="STRING" id="286115.A0A507DFJ9"/>
<dbReference type="InterPro" id="IPR036457">
    <property type="entry name" value="PPM-type-like_dom_sf"/>
</dbReference>
<comment type="cofactor">
    <cofactor evidence="1">
        <name>Mn(2+)</name>
        <dbReference type="ChEBI" id="CHEBI:29035"/>
    </cofactor>
</comment>
<keyword evidence="1" id="KW-0378">Hydrolase</keyword>
<sequence length="486" mass="52258">MASTTTAAAKRVARRWADRELSTLLLSSSTKAPLATTPQVTAASTTAAAAAATATTSTISTQLPSSAAIPFSYRWATAASASASSTSSATSSSLYTFVAPNTVSTSLPTAQASSSSSSASFGSSTSSYAAACSTTFKASYHTGSISLPVTSFGNNTDRVPWLDKQPASSIFELFEKVKSIPQTRRTFRFTHAASAMPKSTHQAVTNDNRYQSVGAGEDAFFSRHDSMGVADGVGGWSHVKGANPALYSRKLMHYASQALEKYDDIANNEFDMEEYYNVDPRIILQKSYDAVSEDAGKEGLVGSSTAVIVVLRDDELRITNLGDCGVMVIRDNESIFRTEEQQHSFNFPFQLGTGSHDTPDDAQSFKVKVQEGDIVIVGSDGMFDNVFDEDVVDIVRSVTDKISVKHHGNSVQGANSRLRLRDIDPQRITDALISRAREVAEDTRFAASPFQSRAIQEGLYYQGGKLDDISVLAGVVRLSEDSPDRR</sequence>
<dbReference type="GO" id="GO:0046872">
    <property type="term" value="F:metal ion binding"/>
    <property type="evidence" value="ECO:0007669"/>
    <property type="project" value="UniProtKB-UniRule"/>
</dbReference>
<dbReference type="PANTHER" id="PTHR12320:SF84">
    <property type="entry name" value="PROTEIN PHOSPHATASE"/>
    <property type="match status" value="1"/>
</dbReference>
<keyword evidence="1" id="KW-0479">Metal-binding</keyword>
<dbReference type="VEuPathDB" id="FungiDB:SeMB42_g02301"/>
<keyword evidence="1" id="KW-0904">Protein phosphatase</keyword>
<evidence type="ECO:0000313" key="4">
    <source>
        <dbReference type="EMBL" id="TPX50316.1"/>
    </source>
</evidence>
<comment type="catalytic activity">
    <reaction evidence="1">
        <text>O-phospho-L-seryl-[protein] + H2O = L-seryl-[protein] + phosphate</text>
        <dbReference type="Rhea" id="RHEA:20629"/>
        <dbReference type="Rhea" id="RHEA-COMP:9863"/>
        <dbReference type="Rhea" id="RHEA-COMP:11604"/>
        <dbReference type="ChEBI" id="CHEBI:15377"/>
        <dbReference type="ChEBI" id="CHEBI:29999"/>
        <dbReference type="ChEBI" id="CHEBI:43474"/>
        <dbReference type="ChEBI" id="CHEBI:83421"/>
        <dbReference type="EC" id="3.1.3.16"/>
    </reaction>
</comment>
<organism evidence="4 5">
    <name type="scientific">Synchytrium endobioticum</name>
    <dbReference type="NCBI Taxonomy" id="286115"/>
    <lineage>
        <taxon>Eukaryota</taxon>
        <taxon>Fungi</taxon>
        <taxon>Fungi incertae sedis</taxon>
        <taxon>Chytridiomycota</taxon>
        <taxon>Chytridiomycota incertae sedis</taxon>
        <taxon>Chytridiomycetes</taxon>
        <taxon>Synchytriales</taxon>
        <taxon>Synchytriaceae</taxon>
        <taxon>Synchytrium</taxon>
    </lineage>
</organism>